<proteinExistence type="predicted"/>
<evidence type="ECO:0000313" key="2">
    <source>
        <dbReference type="Proteomes" id="UP000601027"/>
    </source>
</evidence>
<dbReference type="PANTHER" id="PTHR19959">
    <property type="entry name" value="KINESIN LIGHT CHAIN"/>
    <property type="match status" value="1"/>
</dbReference>
<dbReference type="InterPro" id="IPR011990">
    <property type="entry name" value="TPR-like_helical_dom_sf"/>
</dbReference>
<dbReference type="Proteomes" id="UP000601027">
    <property type="component" value="Unassembled WGS sequence"/>
</dbReference>
<dbReference type="InterPro" id="IPR027417">
    <property type="entry name" value="P-loop_NTPase"/>
</dbReference>
<dbReference type="SMART" id="SM00028">
    <property type="entry name" value="TPR"/>
    <property type="match status" value="7"/>
</dbReference>
<gene>
    <name evidence="1" type="ORF">JNW91_13490</name>
</gene>
<dbReference type="SUPFAM" id="SSF48452">
    <property type="entry name" value="TPR-like"/>
    <property type="match status" value="1"/>
</dbReference>
<dbReference type="SUPFAM" id="SSF52540">
    <property type="entry name" value="P-loop containing nucleoside triphosphate hydrolases"/>
    <property type="match status" value="1"/>
</dbReference>
<dbReference type="Gene3D" id="1.25.40.10">
    <property type="entry name" value="Tetratricopeptide repeat domain"/>
    <property type="match status" value="3"/>
</dbReference>
<comment type="caution">
    <text evidence="1">The sequence shown here is derived from an EMBL/GenBank/DDBJ whole genome shotgun (WGS) entry which is preliminary data.</text>
</comment>
<dbReference type="Pfam" id="PF13374">
    <property type="entry name" value="TPR_10"/>
    <property type="match status" value="3"/>
</dbReference>
<reference evidence="1 2" key="1">
    <citation type="submission" date="2021-01" db="EMBL/GenBank/DDBJ databases">
        <title>Draft genome sequence of Micromonospora sp. strain STR1_7.</title>
        <authorList>
            <person name="Karlyshev A."/>
            <person name="Jawad R."/>
        </authorList>
    </citation>
    <scope>NUCLEOTIDE SEQUENCE [LARGE SCALE GENOMIC DNA]</scope>
    <source>
        <strain evidence="1 2">STR1-7</strain>
    </source>
</reference>
<name>A0ABS1XU38_9ACTN</name>
<evidence type="ECO:0000313" key="1">
    <source>
        <dbReference type="EMBL" id="MBM0232782.1"/>
    </source>
</evidence>
<organism evidence="1 2">
    <name type="scientific">Micromonospora parastrephiae</name>
    <dbReference type="NCBI Taxonomy" id="2806101"/>
    <lineage>
        <taxon>Bacteria</taxon>
        <taxon>Bacillati</taxon>
        <taxon>Actinomycetota</taxon>
        <taxon>Actinomycetes</taxon>
        <taxon>Micromonosporales</taxon>
        <taxon>Micromonosporaceae</taxon>
        <taxon>Micromonospora</taxon>
    </lineage>
</organism>
<sequence length="1059" mass="113893">MADNRPGPRRVSADRTGTIRVDAGGSSVAVSGVVLGSITIGDTTYVLDDIATAPAALPRDPVETPSRLLATHQRAVAFTGREQELDALVRWRDAPNIPWAVRLIHGAGGEGKTRLALRIAELSVGQGWRVVEARHRSSIAPPEGIAAEAARGDRLLVVVDYAERWPAEHLLGVLGDPLVRRHGQVRILLISRQAGAWWQAIRHELKKITGDVDVIRLQHLAPGRQREAAFVAARDEFARIFDVEAADIPLPANLSGPEFDLVLSVHMAALVAVHTRKTGASAPTGTAGLSTYLLEREQAAWHALHRRGVVATAPAVLAQTVATAILTRALPVKAAIAALGTARVAEPVGAGQVLDDHSICYPSAHQGVVLEPLYPDRLAEDFLALTLPGHHHEDFHIPPSVGHWAGTLVETVLSPQAPWLREGLTVVIETAHRWPHVAKHHLFPLLRQQPALAVAAGAAAVIRVVELRDIDIGVLAAVARELPTRRHVELDSAAAAVSERLAEMMLAQTTDRATKMTVLAELGSRLANAGHLQRALEVSTRAVRLCVLLDEQHPDGVHGVLAAPVYALQGLMLLNLGRAADALEPMRTAVARYRVLVRRDRRLLAGMAGALSNLALSYSRVGRSREALSTHLEALRIRRRLHRRGPTGMADELAISLSNVANEFMSTGRVAEALPVALEALVLRRDLAREAPATYLVDLAISLNNLVPIYLALDRVDEAFEHARQVVEIRRQLVQANATAFEPALASALSNLAGLQLRYGQVAEASLTMSQAVDVYRRLARADPAAHALEQVNATSQLADLLLRTGRPAQARDLAAEALALTGHVAQVAPGRLRSEQVAATTCLFRALWDLEEADEAKQLVTQLLEQAATWDADARVALRVDLLNRQLSARDLDAVALTAAETAVRLFRSASRNEPVNLDFAEALLNLGIRLRGVGRLAEARTVLREAATLVDGPEPVGRHRLIAVKVATLRGITALESVDVQTAVDSAARAAALGRTIALPAGTADTLTQLLDGLQQLFTAVDDAEATVVAGRLRGDAAAIRSAQRVPDEEEFRFSIL</sequence>
<dbReference type="EMBL" id="JAEVHM010000052">
    <property type="protein sequence ID" value="MBM0232782.1"/>
    <property type="molecule type" value="Genomic_DNA"/>
</dbReference>
<accession>A0ABS1XU38</accession>
<keyword evidence="2" id="KW-1185">Reference proteome</keyword>
<dbReference type="InterPro" id="IPR019734">
    <property type="entry name" value="TPR_rpt"/>
</dbReference>
<protein>
    <submittedName>
        <fullName evidence="1">Tetratricopeptide repeat protein</fullName>
    </submittedName>
</protein>
<dbReference type="RefSeq" id="WP_203175177.1">
    <property type="nucleotide sequence ID" value="NZ_JAEVHM010000052.1"/>
</dbReference>
<dbReference type="PANTHER" id="PTHR19959:SF119">
    <property type="entry name" value="FUNGAL LIPASE-LIKE DOMAIN-CONTAINING PROTEIN"/>
    <property type="match status" value="1"/>
</dbReference>